<proteinExistence type="predicted"/>
<reference evidence="2" key="1">
    <citation type="submission" date="2018-01" db="EMBL/GenBank/DDBJ databases">
        <authorList>
            <person name="Mao J.F."/>
        </authorList>
    </citation>
    <scope>NUCLEOTIDE SEQUENCE</scope>
    <source>
        <strain evidence="2">Huo1</strain>
        <tissue evidence="2">Leaf</tissue>
    </source>
</reference>
<feature type="region of interest" description="Disordered" evidence="1">
    <location>
        <begin position="714"/>
        <end position="779"/>
    </location>
</feature>
<sequence length="2596" mass="282520">MARAMGHAGLIHQRLEQRTQWFVNSSTLSPIKPFSEDQGRSAVHPSRGIAPVSFLAPYGFTSPLTRTHVRLLGPCLKTGRMGSPQASTGSTQLPKHARGARCPPRSQRRRSTSISTARALAAAAIRAGSGLEPGPSLRTLLQTTTRTAWPPDSQVGLFPVRSPLLRESLNDTAARRRKRLSVQPPLVVTRVAEGSHLGQPHAEANGRPISAPRPGARRSRVGATRCVTPRQTCPRPNGFGCNLRSKTRWFTGFCNSHQVSHFATFFIDARAEISVAESRYDICIDNDPSAGSPTETLLRLLLPLNDKLFVFHKSKNFTSDYEIRMPTAVPVNHYSDPEGQLTAPEARPGQLRPGAHRRQKGRDDRCTPINQNACLWISEAVGPVPTSCTVPERSSITLRVINRNAGDGERGKPKSDEQTPVPTIEEAWRKRRRCPSRDPTCPYTPNTTHAPPRTLCLRKYDSTSQPTMHGISGSAAQTNDPKHAPLDTFPKHMGKTNLSHDGLNPAHVPYWWVNNPTLGEFCFTMIGRADIEGSKSNVAMNAWLPQASYPCGNFSDTSSFKFRRSKGSLGHAFTVRIRTGNQNQTSFYPSVLHEISVLVELILGHLRYLLTDVPPQPNSPPDNVFRPDRPTEASLGSKKRGDAPLPIHGISKITLKVVVFHFRLSAPTYPTPLKSFHKVGLESSSTGSSFPADSAKPVPLAVVSLDSRQGHRIPLVRTSSELTVRCPGKAPEGAVPSPSPGRHATTRSRRVSSSSSLPAADGFGTGTPVPSPQSQSFSRSYGSILPTSLAYIVPSTRGCSPWRPDAVMSTTGRGRHSVLRIFKGRRGRTGHHATCGALPAAGPYLRLSRFQGGQAIRTDGRSARAHAQGFAATAAPSYSSGPGSCPDGRYRCGPPPEFPLASPRSGIVHHLSGPDRYAHSNPSQKIKVGRRCTPRGGSRLSASLRLTGQHREHAVAEARTRRALSATIAATAFHEHINCPGFGRRRNPRWSVPRVDRRTGSRRSTSDRDTSPAPIRFPPDNFKHSLTLFSKSFSSFPRGTCSLSVSRPYLALDGIYRPIGAAFPNNPTRRQCLVMRQGPGTTGLSPSPAPLSRGLEPGPSLRTLLQTTIRTAWPPDSQVGLFPVRSPLLRESLNDTAARRRKRLSVQPPLVVTRVAEGSHLGQPHAEANGRPISAPRPGARRSRVGATRCVTPRQTCPRPNGFGCNLRSKTRWFTGFCNSHQVSHFATFFIDARAEISVAESRYDICIDNDPSAGSPTETLLRLLLPLNDKLFVFHKSKNFTSDYEIRMPTAVPVNHYSDPEGQLTAPEARPGQLRPGAHRRQKGRDDRCTPINQNACLWSSEAVGPVPTSCTVPERSSITLRVINRNAGDGERGKPKSDEQTPVPTIEEAWRKRRRCPSRDPTCPYTPNTTHAPPRTLCLRKYDSTSQPTMHGISGSAAQTNDPKHAPLDTFPKHMGKTNLSHDGLNPAHVPYWWVNNPTLGEFCFTMIGRADIEGSKSNVAMNAWLPQASYPCGNFSDTSSFKFRRSKGSLGHAFTVRIRTGNQNQTSFYPSVLHEISVLVELILGHLRYLLTDVPPQPNSPPDNVFRPDRPTEASLGSKKRGDAPLPIHGISKITLKVVVFHFRLSAPTYPTPLKSFHKVGLESSSTGSSFPADSAKPVPLAVVSLDSRQGHRIPLVRTSSELTVRCPGKAPEGAVPSPSPGRHATTRSRRVSSSSSLPAADGFGTGTPVPSPQSQSFSRSYGSILPTSLAYIVPSTRGCSPWRPDAVMSTTGRGRHSVLRIFKGRRGRTGHHATCGALPAAGPYLRLSRFQGGQAIRTDGRSARAHAQGFAATAAPSYSSGPGSCPDGRVSAQLGTVTRLPVHPASPVLLTKNGPLGALDSLARLNEAVAPSYLFKYRCGPPPEFPLASPRSGIVHHLSGPDRYAHSNPSQKIKVGRRCTPRGGSRLRVEWGARRPAPGARSCRSTHEARAVRHDRSDGVPRAYQLPGLWPPPQSALVRAPSRSADRLSPFHIRPGHIAGPHPLPSRQFQALFDSLFKVLFIFPSRYLFAIGLSPVFSLGRNLPPDWGCIPKRPDSPTVPRDATGSGHDGALTLSGCPFPGDLSPVQSLRTLLQTTIQDGVAARFSSWAFPGSLAVTKGILAQQGGGDAMRDAQADVPSAKWLRVQLAFKDSMVHGILQFTPSIDNDPSAGSPTETLLRLLLPLNDKACFEHSNFFKVTAPEARPGQLRPGAHRRQKGRDDRCTPINQNACLWSSEAAGPVPTSCTVPERSSITLRVINRNAGDGERGKPKSDEQTPVPTIEEAWRKRRRCPSRDPTCPYTPNTTHAPSRTLCLRKYDSTSQPTMHGISGSAVQTNDPKHAPLDTFPKHMGKTNLSHDGLNPAHVPYWWVNNPTLGEFCFTMIGRADIEGSKSNVAMNAWLPQASYPCGNFSDTSSFKFRRSKGSLGHAFTVRIRTGNQNQTSFYPSVLHEISVLVELILGHLRYLLTDVPPQPNSPPDNVFRPDRPTEASLGSKKRGDAPLPIHGISKITLKVVVFHFRLSAPTYPTPLKSFHKVGLESSSTGSSFPADSAKPVPLAVVSLDSRQGQWESR</sequence>
<feature type="region of interest" description="Disordered" evidence="1">
    <location>
        <begin position="1158"/>
        <end position="1186"/>
    </location>
</feature>
<evidence type="ECO:0000313" key="2">
    <source>
        <dbReference type="EMBL" id="KAG6383036.1"/>
    </source>
</evidence>
<feature type="region of interest" description="Disordered" evidence="1">
    <location>
        <begin position="1578"/>
        <end position="1605"/>
    </location>
</feature>
<feature type="region of interest" description="Disordered" evidence="1">
    <location>
        <begin position="80"/>
        <end position="114"/>
    </location>
</feature>
<feature type="region of interest" description="Disordered" evidence="1">
    <location>
        <begin position="337"/>
        <end position="364"/>
    </location>
</feature>
<dbReference type="EMBL" id="PNBA02000763">
    <property type="protein sequence ID" value="KAG6383036.1"/>
    <property type="molecule type" value="Genomic_DNA"/>
</dbReference>
<protein>
    <recommendedName>
        <fullName evidence="4">Regulator of rDNA transcription protein 15</fullName>
    </recommendedName>
</protein>
<dbReference type="Proteomes" id="UP000298416">
    <property type="component" value="Unassembled WGS sequence"/>
</dbReference>
<feature type="region of interest" description="Disordered" evidence="1">
    <location>
        <begin position="984"/>
        <end position="1017"/>
    </location>
</feature>
<feature type="region of interest" description="Disordered" evidence="1">
    <location>
        <begin position="1394"/>
        <end position="1418"/>
    </location>
</feature>
<evidence type="ECO:0000256" key="1">
    <source>
        <dbReference type="SAM" id="MobiDB-lite"/>
    </source>
</evidence>
<gene>
    <name evidence="2" type="ORF">SASPL_157226</name>
</gene>
<feature type="compositionally biased region" description="Basic and acidic residues" evidence="1">
    <location>
        <begin position="2287"/>
        <end position="2298"/>
    </location>
</feature>
<dbReference type="PANTHER" id="PTHR33047">
    <property type="entry name" value="PROTEIN TAR1"/>
    <property type="match status" value="1"/>
</dbReference>
<evidence type="ECO:0000313" key="3">
    <source>
        <dbReference type="Proteomes" id="UP000298416"/>
    </source>
</evidence>
<reference evidence="2" key="2">
    <citation type="submission" date="2020-08" db="EMBL/GenBank/DDBJ databases">
        <title>Plant Genome Project.</title>
        <authorList>
            <person name="Zhang R.-G."/>
        </authorList>
    </citation>
    <scope>NUCLEOTIDE SEQUENCE</scope>
    <source>
        <strain evidence="2">Huo1</strain>
        <tissue evidence="2">Leaf</tissue>
    </source>
</reference>
<evidence type="ECO:0008006" key="4">
    <source>
        <dbReference type="Google" id="ProtNLM"/>
    </source>
</evidence>
<keyword evidence="3" id="KW-1185">Reference proteome</keyword>
<feature type="compositionally biased region" description="Basic and acidic residues" evidence="1">
    <location>
        <begin position="994"/>
        <end position="1010"/>
    </location>
</feature>
<accession>A0A8X8YUM2</accession>
<dbReference type="PANTHER" id="PTHR33047:SF8">
    <property type="entry name" value="REGULATOR OF RDNA TRANSCRIPTION PROTEIN 15"/>
    <property type="match status" value="1"/>
</dbReference>
<feature type="region of interest" description="Disordered" evidence="1">
    <location>
        <begin position="917"/>
        <end position="940"/>
    </location>
</feature>
<feature type="region of interest" description="Disordered" evidence="1">
    <location>
        <begin position="1678"/>
        <end position="1743"/>
    </location>
</feature>
<feature type="region of interest" description="Disordered" evidence="1">
    <location>
        <begin position="614"/>
        <end position="641"/>
    </location>
</feature>
<feature type="compositionally biased region" description="Basic and acidic residues" evidence="1">
    <location>
        <begin position="1969"/>
        <end position="1979"/>
    </location>
</feature>
<feature type="region of interest" description="Disordered" evidence="1">
    <location>
        <begin position="194"/>
        <end position="222"/>
    </location>
</feature>
<feature type="region of interest" description="Disordered" evidence="1">
    <location>
        <begin position="2495"/>
        <end position="2522"/>
    </location>
</feature>
<comment type="caution">
    <text evidence="2">The sequence shown here is derived from an EMBL/GenBank/DDBJ whole genome shotgun (WGS) entry which is preliminary data.</text>
</comment>
<feature type="region of interest" description="Disordered" evidence="1">
    <location>
        <begin position="430"/>
        <end position="454"/>
    </location>
</feature>
<feature type="compositionally biased region" description="Polar residues" evidence="1">
    <location>
        <begin position="84"/>
        <end position="93"/>
    </location>
</feature>
<name>A0A8X8YUM2_SALSN</name>
<feature type="region of interest" description="Disordered" evidence="1">
    <location>
        <begin position="2284"/>
        <end position="2305"/>
    </location>
</feature>
<feature type="region of interest" description="Disordered" evidence="1">
    <location>
        <begin position="1301"/>
        <end position="1328"/>
    </location>
</feature>
<dbReference type="InterPro" id="IPR052997">
    <property type="entry name" value="RRT15-like"/>
</dbReference>
<feature type="region of interest" description="Disordered" evidence="1">
    <location>
        <begin position="1960"/>
        <end position="1979"/>
    </location>
</feature>
<organism evidence="2">
    <name type="scientific">Salvia splendens</name>
    <name type="common">Scarlet sage</name>
    <dbReference type="NCBI Taxonomy" id="180675"/>
    <lineage>
        <taxon>Eukaryota</taxon>
        <taxon>Viridiplantae</taxon>
        <taxon>Streptophyta</taxon>
        <taxon>Embryophyta</taxon>
        <taxon>Tracheophyta</taxon>
        <taxon>Spermatophyta</taxon>
        <taxon>Magnoliopsida</taxon>
        <taxon>eudicotyledons</taxon>
        <taxon>Gunneridae</taxon>
        <taxon>Pentapetalae</taxon>
        <taxon>asterids</taxon>
        <taxon>lamiids</taxon>
        <taxon>Lamiales</taxon>
        <taxon>Lamiaceae</taxon>
        <taxon>Nepetoideae</taxon>
        <taxon>Mentheae</taxon>
        <taxon>Salviinae</taxon>
        <taxon>Salvia</taxon>
        <taxon>Salvia subgen. Calosphace</taxon>
        <taxon>core Calosphace</taxon>
    </lineage>
</organism>